<keyword evidence="3" id="KW-0106">Calcium</keyword>
<dbReference type="InterPro" id="IPR003836">
    <property type="entry name" value="Glucokinase"/>
</dbReference>
<dbReference type="Gene3D" id="3.30.420.40">
    <property type="match status" value="1"/>
</dbReference>
<name>A0A813KML0_POLGL</name>
<comment type="caution">
    <text evidence="5">The sequence shown here is derived from an EMBL/GenBank/DDBJ whole genome shotgun (WGS) entry which is preliminary data.</text>
</comment>
<keyword evidence="1" id="KW-0808">Transferase</keyword>
<dbReference type="PANTHER" id="PTHR47363">
    <property type="entry name" value="GLUCOKINASE"/>
    <property type="match status" value="1"/>
</dbReference>
<dbReference type="GO" id="GO:0005509">
    <property type="term" value="F:calcium ion binding"/>
    <property type="evidence" value="ECO:0007669"/>
    <property type="project" value="InterPro"/>
</dbReference>
<keyword evidence="2" id="KW-0418">Kinase</keyword>
<dbReference type="PROSITE" id="PS50222">
    <property type="entry name" value="EF_HAND_2"/>
    <property type="match status" value="1"/>
</dbReference>
<dbReference type="InterPro" id="IPR043129">
    <property type="entry name" value="ATPase_NBD"/>
</dbReference>
<protein>
    <recommendedName>
        <fullName evidence="4">EF-hand domain-containing protein</fullName>
    </recommendedName>
</protein>
<evidence type="ECO:0000256" key="1">
    <source>
        <dbReference type="ARBA" id="ARBA00022679"/>
    </source>
</evidence>
<organism evidence="5 6">
    <name type="scientific">Polarella glacialis</name>
    <name type="common">Dinoflagellate</name>
    <dbReference type="NCBI Taxonomy" id="89957"/>
    <lineage>
        <taxon>Eukaryota</taxon>
        <taxon>Sar</taxon>
        <taxon>Alveolata</taxon>
        <taxon>Dinophyceae</taxon>
        <taxon>Suessiales</taxon>
        <taxon>Suessiaceae</taxon>
        <taxon>Polarella</taxon>
    </lineage>
</organism>
<dbReference type="AlphaFoldDB" id="A0A813KML0"/>
<evidence type="ECO:0000256" key="2">
    <source>
        <dbReference type="ARBA" id="ARBA00022777"/>
    </source>
</evidence>
<dbReference type="CDD" id="cd24008">
    <property type="entry name" value="ASKHA_NBD_GLK"/>
    <property type="match status" value="1"/>
</dbReference>
<proteinExistence type="predicted"/>
<evidence type="ECO:0000313" key="6">
    <source>
        <dbReference type="Proteomes" id="UP000626109"/>
    </source>
</evidence>
<dbReference type="InterPro" id="IPR002048">
    <property type="entry name" value="EF_hand_dom"/>
</dbReference>
<dbReference type="GO" id="GO:0005524">
    <property type="term" value="F:ATP binding"/>
    <property type="evidence" value="ECO:0007669"/>
    <property type="project" value="InterPro"/>
</dbReference>
<dbReference type="InterPro" id="IPR018247">
    <property type="entry name" value="EF_Hand_1_Ca_BS"/>
</dbReference>
<feature type="domain" description="EF-hand" evidence="4">
    <location>
        <begin position="53"/>
        <end position="88"/>
    </location>
</feature>
<dbReference type="PANTHER" id="PTHR47363:SF1">
    <property type="entry name" value="GLUCOKINASE"/>
    <property type="match status" value="1"/>
</dbReference>
<dbReference type="GO" id="GO:0006096">
    <property type="term" value="P:glycolytic process"/>
    <property type="evidence" value="ECO:0007669"/>
    <property type="project" value="InterPro"/>
</dbReference>
<gene>
    <name evidence="5" type="ORF">PGLA2088_LOCUS35017</name>
</gene>
<evidence type="ECO:0000313" key="5">
    <source>
        <dbReference type="EMBL" id="CAE8708647.1"/>
    </source>
</evidence>
<dbReference type="Proteomes" id="UP000626109">
    <property type="component" value="Unassembled WGS sequence"/>
</dbReference>
<dbReference type="InterPro" id="IPR011992">
    <property type="entry name" value="EF-hand-dom_pair"/>
</dbReference>
<dbReference type="Pfam" id="PF02685">
    <property type="entry name" value="Glucokinase"/>
    <property type="match status" value="1"/>
</dbReference>
<evidence type="ECO:0000256" key="3">
    <source>
        <dbReference type="ARBA" id="ARBA00022837"/>
    </source>
</evidence>
<dbReference type="EMBL" id="CAJNNW010031733">
    <property type="protein sequence ID" value="CAE8708647.1"/>
    <property type="molecule type" value="Genomic_DNA"/>
</dbReference>
<dbReference type="Gene3D" id="3.40.367.20">
    <property type="match status" value="1"/>
</dbReference>
<dbReference type="SUPFAM" id="SSF53067">
    <property type="entry name" value="Actin-like ATPase domain"/>
    <property type="match status" value="1"/>
</dbReference>
<dbReference type="NCBIfam" id="TIGR00749">
    <property type="entry name" value="glk"/>
    <property type="match status" value="1"/>
</dbReference>
<dbReference type="GO" id="GO:0005536">
    <property type="term" value="F:D-glucose binding"/>
    <property type="evidence" value="ECO:0007669"/>
    <property type="project" value="InterPro"/>
</dbReference>
<feature type="non-terminal residue" evidence="5">
    <location>
        <position position="498"/>
    </location>
</feature>
<reference evidence="5" key="1">
    <citation type="submission" date="2021-02" db="EMBL/GenBank/DDBJ databases">
        <authorList>
            <person name="Dougan E. K."/>
            <person name="Rhodes N."/>
            <person name="Thang M."/>
            <person name="Chan C."/>
        </authorList>
    </citation>
    <scope>NUCLEOTIDE SEQUENCE</scope>
</reference>
<dbReference type="PROSITE" id="PS00018">
    <property type="entry name" value="EF_HAND_1"/>
    <property type="match status" value="1"/>
</dbReference>
<accession>A0A813KML0</accession>
<dbReference type="GO" id="GO:0004340">
    <property type="term" value="F:glucokinase activity"/>
    <property type="evidence" value="ECO:0007669"/>
    <property type="project" value="InterPro"/>
</dbReference>
<evidence type="ECO:0000259" key="4">
    <source>
        <dbReference type="PROSITE" id="PS50222"/>
    </source>
</evidence>
<dbReference type="SUPFAM" id="SSF47473">
    <property type="entry name" value="EF-hand"/>
    <property type="match status" value="1"/>
</dbReference>
<sequence length="498" mass="54151">AHLQRSRCFDAGSGFRHVSGGSSSGSGLVSAALAAGLLLGAQQTASPVRCDEPDKRKVRGLFDKLDVNKDGMITREEWDAGMLNAPKSNEDLIMSADCGGTTTRLMIFAVDPTEQFQSKSLAPGRLLFERKYPNILFKGFNTIVSTFLEDASEAIGQEKPNIKIGVFAVAGVVTKNQCRYTNLDWFVDGEELCGIVGAERIEIINDFVAQGYGVLTLNDGEVDRLNSVEPQEGAPMAVVGAGTGLGSCFLFQGRTGEYKAYPSEGGHVEFAPRGHGSDDVQTSLLKHLKIKLSGWNRVSIERVVSGRGICNVYDFLAYQYPHRVDKLTHEKFMKSPHDASIVSTNAWPGSLCEEALQIFAACYGGYCGNTAITLMPFGGLYLSGGVTNKLKEWMMRDGSFMEAYQDKGRVSPILGNVPLFIVKGEDMGQRGAHLRAVMLLHQIRAGIQAYHLPSGPAELVAPRSLDSDVLSQEIAKTINEYQSGNLRFSKAKNQPPQH</sequence>